<evidence type="ECO:0000313" key="1">
    <source>
        <dbReference type="EMBL" id="CDH49165.1"/>
    </source>
</evidence>
<reference evidence="1" key="1">
    <citation type="submission" date="2013-08" db="EMBL/GenBank/DDBJ databases">
        <title>Gene expansion shapes genome architecture in the human pathogen Lichtheimia corymbifera: an evolutionary genomics analysis in the ancient terrestrial Mucorales (Mucoromycotina).</title>
        <authorList>
            <person name="Schwartze V.U."/>
            <person name="Winter S."/>
            <person name="Shelest E."/>
            <person name="Marcet-Houben M."/>
            <person name="Horn F."/>
            <person name="Wehner S."/>
            <person name="Hoffmann K."/>
            <person name="Riege K."/>
            <person name="Sammeth M."/>
            <person name="Nowrousian M."/>
            <person name="Valiante V."/>
            <person name="Linde J."/>
            <person name="Jacobsen I.D."/>
            <person name="Marz M."/>
            <person name="Brakhage A.A."/>
            <person name="Gabaldon T."/>
            <person name="Bocker S."/>
            <person name="Voigt K."/>
        </authorList>
    </citation>
    <scope>NUCLEOTIDE SEQUENCE [LARGE SCALE GENOMIC DNA]</scope>
    <source>
        <strain evidence="1">FSU 9682</strain>
    </source>
</reference>
<gene>
    <name evidence="1" type="ORF">LCOR_00921.1</name>
</gene>
<sequence length="318" mass="36531">MGGCNVGFTMMDRNSAPVQIHEMSISMHYLEIPDFEHETWRDSEQMGCTAQVPEIAQLKHETSRQDTFRHAEQLCSIEDPTLDRNVLRYDLLYVLHMLTPGVILSLEARRSPAIINENHQQRPQEELKLRAWRHTPIPKVIDYKLMQALLQSINPRIITHSSLEHSYSHTMSPCLSQILVDASSEGSLLELVVSLLPYTFIVIVIYGTFIKVACCIPSGTETNKSYCSTSNSVFKQHEKEDNWNEVRLDIQEQMRGNQRTSRKAFATKEMLAGHEHGDLLCRSLLGMRRRLCGTKIVNSIRLIKMGRQAWIWIWIGLS</sequence>
<name>A0A068RHG9_9FUNG</name>
<proteinExistence type="predicted"/>
<evidence type="ECO:0000313" key="2">
    <source>
        <dbReference type="Proteomes" id="UP000027586"/>
    </source>
</evidence>
<accession>A0A068RHG9</accession>
<dbReference type="Proteomes" id="UP000027586">
    <property type="component" value="Unassembled WGS sequence"/>
</dbReference>
<dbReference type="EMBL" id="CBTN010000002">
    <property type="protein sequence ID" value="CDH49165.1"/>
    <property type="molecule type" value="Genomic_DNA"/>
</dbReference>
<dbReference type="VEuPathDB" id="FungiDB:LCOR_00921.1"/>
<organism evidence="1 2">
    <name type="scientific">Lichtheimia corymbifera JMRC:FSU:9682</name>
    <dbReference type="NCBI Taxonomy" id="1263082"/>
    <lineage>
        <taxon>Eukaryota</taxon>
        <taxon>Fungi</taxon>
        <taxon>Fungi incertae sedis</taxon>
        <taxon>Mucoromycota</taxon>
        <taxon>Mucoromycotina</taxon>
        <taxon>Mucoromycetes</taxon>
        <taxon>Mucorales</taxon>
        <taxon>Lichtheimiaceae</taxon>
        <taxon>Lichtheimia</taxon>
    </lineage>
</organism>
<protein>
    <submittedName>
        <fullName evidence="1">Uncharacterized protein</fullName>
    </submittedName>
</protein>
<comment type="caution">
    <text evidence="1">The sequence shown here is derived from an EMBL/GenBank/DDBJ whole genome shotgun (WGS) entry which is preliminary data.</text>
</comment>
<dbReference type="AlphaFoldDB" id="A0A068RHG9"/>
<keyword evidence="2" id="KW-1185">Reference proteome</keyword>